<dbReference type="Pfam" id="PF12833">
    <property type="entry name" value="HTH_18"/>
    <property type="match status" value="1"/>
</dbReference>
<keyword evidence="1" id="KW-0805">Transcription regulation</keyword>
<dbReference type="InterPro" id="IPR032687">
    <property type="entry name" value="AraC-type_N"/>
</dbReference>
<keyword evidence="6" id="KW-1185">Reference proteome</keyword>
<dbReference type="OrthoDB" id="5722175at2"/>
<feature type="domain" description="HTH araC/xylS-type" evidence="4">
    <location>
        <begin position="237"/>
        <end position="335"/>
    </location>
</feature>
<dbReference type="GO" id="GO:0003700">
    <property type="term" value="F:DNA-binding transcription factor activity"/>
    <property type="evidence" value="ECO:0007669"/>
    <property type="project" value="InterPro"/>
</dbReference>
<dbReference type="Gene3D" id="1.10.10.60">
    <property type="entry name" value="Homeodomain-like"/>
    <property type="match status" value="1"/>
</dbReference>
<organism evidence="5 6">
    <name type="scientific">Oleispira antarctica RB-8</name>
    <dbReference type="NCBI Taxonomy" id="698738"/>
    <lineage>
        <taxon>Bacteria</taxon>
        <taxon>Pseudomonadati</taxon>
        <taxon>Pseudomonadota</taxon>
        <taxon>Gammaproteobacteria</taxon>
        <taxon>Oceanospirillales</taxon>
        <taxon>Oceanospirillaceae</taxon>
        <taxon>Oleispira</taxon>
    </lineage>
</organism>
<dbReference type="GO" id="GO:0005829">
    <property type="term" value="C:cytosol"/>
    <property type="evidence" value="ECO:0007669"/>
    <property type="project" value="TreeGrafter"/>
</dbReference>
<accession>R4YLM5</accession>
<dbReference type="Proteomes" id="UP000032749">
    <property type="component" value="Chromosome"/>
</dbReference>
<reference evidence="5 6" key="1">
    <citation type="journal article" date="2013" name="Nat. Commun.">
        <title>Genome sequence and functional genomic analysis of the oil-degrading bacterium Oleispira antarctica.</title>
        <authorList>
            <person name="Kube M."/>
            <person name="Chernikova T.N."/>
            <person name="Al-Ramahi Y."/>
            <person name="Beloqui A."/>
            <person name="Lopez-Cortez N."/>
            <person name="Guazzaroni M.E."/>
            <person name="Heipieper H.J."/>
            <person name="Klages S."/>
            <person name="Kotsyurbenko O.R."/>
            <person name="Langer I."/>
            <person name="Nechitaylo T.Y."/>
            <person name="Lunsdorf H."/>
            <person name="Fernandez M."/>
            <person name="Juarez S."/>
            <person name="Ciordia S."/>
            <person name="Singer A."/>
            <person name="Kagan O."/>
            <person name="Egorova O."/>
            <person name="Petit P.A."/>
            <person name="Stogios P."/>
            <person name="Kim Y."/>
            <person name="Tchigvintsev A."/>
            <person name="Flick R."/>
            <person name="Denaro R."/>
            <person name="Genovese M."/>
            <person name="Albar J.P."/>
            <person name="Reva O.N."/>
            <person name="Martinez-Gomariz M."/>
            <person name="Tran H."/>
            <person name="Ferrer M."/>
            <person name="Savchenko A."/>
            <person name="Yakunin A.F."/>
            <person name="Yakimov M.M."/>
            <person name="Golyshina O.V."/>
            <person name="Reinhardt R."/>
            <person name="Golyshin P.N."/>
        </authorList>
    </citation>
    <scope>NUCLEOTIDE SEQUENCE [LARGE SCALE GENOMIC DNA]</scope>
</reference>
<keyword evidence="3" id="KW-0804">Transcription</keyword>
<name>R4YLM5_OLEAN</name>
<evidence type="ECO:0000256" key="1">
    <source>
        <dbReference type="ARBA" id="ARBA00023015"/>
    </source>
</evidence>
<dbReference type="InterPro" id="IPR020449">
    <property type="entry name" value="Tscrpt_reg_AraC-type_HTH"/>
</dbReference>
<dbReference type="Pfam" id="PF12625">
    <property type="entry name" value="Arabinose_bd"/>
    <property type="match status" value="1"/>
</dbReference>
<dbReference type="SUPFAM" id="SSF46689">
    <property type="entry name" value="Homeodomain-like"/>
    <property type="match status" value="1"/>
</dbReference>
<dbReference type="SMART" id="SM00342">
    <property type="entry name" value="HTH_ARAC"/>
    <property type="match status" value="1"/>
</dbReference>
<evidence type="ECO:0000256" key="2">
    <source>
        <dbReference type="ARBA" id="ARBA00023125"/>
    </source>
</evidence>
<dbReference type="GO" id="GO:0000976">
    <property type="term" value="F:transcription cis-regulatory region binding"/>
    <property type="evidence" value="ECO:0007669"/>
    <property type="project" value="TreeGrafter"/>
</dbReference>
<dbReference type="KEGG" id="oai:OLEAN_C14210"/>
<dbReference type="InterPro" id="IPR018060">
    <property type="entry name" value="HTH_AraC"/>
</dbReference>
<dbReference type="PATRIC" id="fig|698738.3.peg.1471"/>
<dbReference type="PANTHER" id="PTHR47894:SF1">
    <property type="entry name" value="HTH-TYPE TRANSCRIPTIONAL REGULATOR VQSM"/>
    <property type="match status" value="1"/>
</dbReference>
<protein>
    <submittedName>
        <fullName evidence="5">Transcriptional regulator, AraC type</fullName>
    </submittedName>
</protein>
<dbReference type="PROSITE" id="PS01124">
    <property type="entry name" value="HTH_ARAC_FAMILY_2"/>
    <property type="match status" value="1"/>
</dbReference>
<dbReference type="AlphaFoldDB" id="R4YLM5"/>
<keyword evidence="2" id="KW-0238">DNA-binding</keyword>
<evidence type="ECO:0000313" key="6">
    <source>
        <dbReference type="Proteomes" id="UP000032749"/>
    </source>
</evidence>
<gene>
    <name evidence="5" type="ORF">OLEAN_C14210</name>
</gene>
<dbReference type="InterPro" id="IPR009057">
    <property type="entry name" value="Homeodomain-like_sf"/>
</dbReference>
<dbReference type="EMBL" id="FO203512">
    <property type="protein sequence ID" value="CCK75597.1"/>
    <property type="molecule type" value="Genomic_DNA"/>
</dbReference>
<proteinExistence type="predicted"/>
<evidence type="ECO:0000313" key="5">
    <source>
        <dbReference type="EMBL" id="CCK75597.1"/>
    </source>
</evidence>
<evidence type="ECO:0000256" key="3">
    <source>
        <dbReference type="ARBA" id="ARBA00023163"/>
    </source>
</evidence>
<dbReference type="PANTHER" id="PTHR47894">
    <property type="entry name" value="HTH-TYPE TRANSCRIPTIONAL REGULATOR GADX"/>
    <property type="match status" value="1"/>
</dbReference>
<sequence length="341" mass="38213">MKLGDISVSYVEILRKAMLALDSNPQLILQQFGLNDITMASPDARISIPRFMRLGFASIQYSQKPWLGLEMGIQTSATNLGVAGLMALSASDLKMACKSICHYELLSSYNTRGQSAFYMSEGFGIAQFYSISPYNSFNLFVVDSVLSGWYSLVQWLTGRDDCIEAMCFEFDEPEYSHVYNTYFDCEVRFSQPYNAVIIKPHALNYKVLHGCASTYELLKRQADADLEKVRMGLNFSEKVARVITPLLNGSTPTLDQIAEQLNMAPWTVRRKLVSEGVTFQQVLNDTRRGLAVSYVKDTAFTLGEIAYLLGFGSPTAFQRAFKRWTGVAPGSYRHDTSDHAT</sequence>
<dbReference type="PRINTS" id="PR00032">
    <property type="entry name" value="HTHARAC"/>
</dbReference>
<evidence type="ECO:0000259" key="4">
    <source>
        <dbReference type="PROSITE" id="PS01124"/>
    </source>
</evidence>
<dbReference type="HOGENOM" id="CLU_047522_1_1_6"/>